<dbReference type="FunFam" id="2.30.30.40:FF:000072">
    <property type="entry name" value="Unconventional Myosin IB"/>
    <property type="match status" value="1"/>
</dbReference>
<feature type="non-terminal residue" evidence="4">
    <location>
        <position position="53"/>
    </location>
</feature>
<proteinExistence type="predicted"/>
<sequence>YILAMHDYEPQHNISTCLSFRAGQVIQVLNRNASSWWDGELEGKRGWFPSNYV</sequence>
<reference evidence="4" key="1">
    <citation type="submission" date="2022-08" db="EMBL/GenBank/DDBJ databases">
        <authorList>
            <consortium name="DOE Joint Genome Institute"/>
            <person name="Min B."/>
            <person name="Riley R."/>
            <person name="Sierra-Patev S."/>
            <person name="Naranjo-Ortiz M."/>
            <person name="Looney B."/>
            <person name="Konkel Z."/>
            <person name="Slot J.C."/>
            <person name="Sakamoto Y."/>
            <person name="Steenwyk J.L."/>
            <person name="Rokas A."/>
            <person name="Carro J."/>
            <person name="Camarero S."/>
            <person name="Ferreira P."/>
            <person name="Molpeceres G."/>
            <person name="Ruiz-Duenas F.J."/>
            <person name="Serrano A."/>
            <person name="Henrissat B."/>
            <person name="Drula E."/>
            <person name="Hughes K.W."/>
            <person name="Mata J.L."/>
            <person name="Ishikawa N.K."/>
            <person name="Vargas-Isla R."/>
            <person name="Ushijima S."/>
            <person name="Smith C.A."/>
            <person name="Ahrendt S."/>
            <person name="Andreopoulos W."/>
            <person name="He G."/>
            <person name="Labutti K."/>
            <person name="Lipzen A."/>
            <person name="Ng V."/>
            <person name="Sandor L."/>
            <person name="Barry K."/>
            <person name="Martinez A.T."/>
            <person name="Xiao Y."/>
            <person name="Gibbons J.G."/>
            <person name="Terashima K."/>
            <person name="Hibbett D.S."/>
            <person name="Grigoriev I.V."/>
        </authorList>
    </citation>
    <scope>NUCLEOTIDE SEQUENCE</scope>
    <source>
        <strain evidence="4">Sp2 HRB7682 ss15</strain>
    </source>
</reference>
<dbReference type="SMART" id="SM00326">
    <property type="entry name" value="SH3"/>
    <property type="match status" value="1"/>
</dbReference>
<evidence type="ECO:0000256" key="2">
    <source>
        <dbReference type="PROSITE-ProRule" id="PRU00192"/>
    </source>
</evidence>
<dbReference type="SUPFAM" id="SSF50044">
    <property type="entry name" value="SH3-domain"/>
    <property type="match status" value="1"/>
</dbReference>
<protein>
    <submittedName>
        <fullName evidence="4">SH3 domain-containing protein</fullName>
    </submittedName>
</protein>
<dbReference type="Proteomes" id="UP001150238">
    <property type="component" value="Unassembled WGS sequence"/>
</dbReference>
<dbReference type="PANTHER" id="PTHR46026:SF1">
    <property type="entry name" value="RHO-TYPE GUANINE NUCLEOTIDE EXCHANGE FACTOR, ISOFORM F"/>
    <property type="match status" value="1"/>
</dbReference>
<name>A0A9W9DLT9_9AGAR</name>
<evidence type="ECO:0000256" key="1">
    <source>
        <dbReference type="ARBA" id="ARBA00022443"/>
    </source>
</evidence>
<dbReference type="Gene3D" id="2.30.30.40">
    <property type="entry name" value="SH3 Domains"/>
    <property type="match status" value="1"/>
</dbReference>
<dbReference type="InterPro" id="IPR036028">
    <property type="entry name" value="SH3-like_dom_sf"/>
</dbReference>
<accession>A0A9W9DLT9</accession>
<evidence type="ECO:0000259" key="3">
    <source>
        <dbReference type="PROSITE" id="PS50002"/>
    </source>
</evidence>
<gene>
    <name evidence="4" type="ORF">C8J55DRAFT_395655</name>
</gene>
<dbReference type="InterPro" id="IPR001452">
    <property type="entry name" value="SH3_domain"/>
</dbReference>
<dbReference type="AlphaFoldDB" id="A0A9W9DLT9"/>
<keyword evidence="1 2" id="KW-0728">SH3 domain</keyword>
<dbReference type="PANTHER" id="PTHR46026">
    <property type="entry name" value="RHO-TYPE GUANINE NUCLEOTIDE EXCHANGE FACTOR, ISOFORM F"/>
    <property type="match status" value="1"/>
</dbReference>
<evidence type="ECO:0000313" key="5">
    <source>
        <dbReference type="Proteomes" id="UP001150238"/>
    </source>
</evidence>
<reference evidence="4" key="2">
    <citation type="journal article" date="2023" name="Proc. Natl. Acad. Sci. U.S.A.">
        <title>A global phylogenomic analysis of the shiitake genus Lentinula.</title>
        <authorList>
            <person name="Sierra-Patev S."/>
            <person name="Min B."/>
            <person name="Naranjo-Ortiz M."/>
            <person name="Looney B."/>
            <person name="Konkel Z."/>
            <person name="Slot J.C."/>
            <person name="Sakamoto Y."/>
            <person name="Steenwyk J.L."/>
            <person name="Rokas A."/>
            <person name="Carro J."/>
            <person name="Camarero S."/>
            <person name="Ferreira P."/>
            <person name="Molpeceres G."/>
            <person name="Ruiz-Duenas F.J."/>
            <person name="Serrano A."/>
            <person name="Henrissat B."/>
            <person name="Drula E."/>
            <person name="Hughes K.W."/>
            <person name="Mata J.L."/>
            <person name="Ishikawa N.K."/>
            <person name="Vargas-Isla R."/>
            <person name="Ushijima S."/>
            <person name="Smith C.A."/>
            <person name="Donoghue J."/>
            <person name="Ahrendt S."/>
            <person name="Andreopoulos W."/>
            <person name="He G."/>
            <person name="LaButti K."/>
            <person name="Lipzen A."/>
            <person name="Ng V."/>
            <person name="Riley R."/>
            <person name="Sandor L."/>
            <person name="Barry K."/>
            <person name="Martinez A.T."/>
            <person name="Xiao Y."/>
            <person name="Gibbons J.G."/>
            <person name="Terashima K."/>
            <person name="Grigoriev I.V."/>
            <person name="Hibbett D."/>
        </authorList>
    </citation>
    <scope>NUCLEOTIDE SEQUENCE</scope>
    <source>
        <strain evidence="4">Sp2 HRB7682 ss15</strain>
    </source>
</reference>
<dbReference type="PRINTS" id="PR00452">
    <property type="entry name" value="SH3DOMAIN"/>
</dbReference>
<organism evidence="4 5">
    <name type="scientific">Lentinula lateritia</name>
    <dbReference type="NCBI Taxonomy" id="40482"/>
    <lineage>
        <taxon>Eukaryota</taxon>
        <taxon>Fungi</taxon>
        <taxon>Dikarya</taxon>
        <taxon>Basidiomycota</taxon>
        <taxon>Agaricomycotina</taxon>
        <taxon>Agaricomycetes</taxon>
        <taxon>Agaricomycetidae</taxon>
        <taxon>Agaricales</taxon>
        <taxon>Marasmiineae</taxon>
        <taxon>Omphalotaceae</taxon>
        <taxon>Lentinula</taxon>
    </lineage>
</organism>
<dbReference type="PROSITE" id="PS50002">
    <property type="entry name" value="SH3"/>
    <property type="match status" value="1"/>
</dbReference>
<feature type="domain" description="SH3" evidence="3">
    <location>
        <begin position="1"/>
        <end position="53"/>
    </location>
</feature>
<comment type="caution">
    <text evidence="4">The sequence shown here is derived from an EMBL/GenBank/DDBJ whole genome shotgun (WGS) entry which is preliminary data.</text>
</comment>
<evidence type="ECO:0000313" key="4">
    <source>
        <dbReference type="EMBL" id="KAJ4476879.1"/>
    </source>
</evidence>
<dbReference type="EMBL" id="JANVFS010000019">
    <property type="protein sequence ID" value="KAJ4476879.1"/>
    <property type="molecule type" value="Genomic_DNA"/>
</dbReference>
<feature type="non-terminal residue" evidence="4">
    <location>
        <position position="1"/>
    </location>
</feature>
<dbReference type="Pfam" id="PF00018">
    <property type="entry name" value="SH3_1"/>
    <property type="match status" value="1"/>
</dbReference>